<feature type="transmembrane region" description="Helical" evidence="1">
    <location>
        <begin position="12"/>
        <end position="32"/>
    </location>
</feature>
<evidence type="ECO:0000313" key="2">
    <source>
        <dbReference type="EMBL" id="TCL61360.1"/>
    </source>
</evidence>
<evidence type="ECO:0000256" key="1">
    <source>
        <dbReference type="SAM" id="Phobius"/>
    </source>
</evidence>
<protein>
    <submittedName>
        <fullName evidence="2">Uncharacterized protein</fullName>
    </submittedName>
</protein>
<dbReference type="RefSeq" id="WP_058966220.1">
    <property type="nucleotide sequence ID" value="NZ_CABKVM010000019.1"/>
</dbReference>
<dbReference type="Proteomes" id="UP000295184">
    <property type="component" value="Unassembled WGS sequence"/>
</dbReference>
<comment type="caution">
    <text evidence="2">The sequence shown here is derived from an EMBL/GenBank/DDBJ whole genome shotgun (WGS) entry which is preliminary data.</text>
</comment>
<keyword evidence="1" id="KW-0812">Transmembrane</keyword>
<sequence length="240" mass="26719">MGAFFDWLLSNSNGIITVIVILAVAIPSLTVVRRLTKGHVSKNSCTVQTVGFIRSTRQTGLYVNENPQLLFELDALAEDGTVFQTSVRKIIPITAMAGMVPGRAIPIRYNPDDRIRAVWDYHPDESLAQERAARYLCQKHPGDLSYEQRMELLKNGVMKKALLKSFRLTGKEEAGDYEAEAAIQLAGEEQSGHTFERTLYVPNTALEYLIPGRYVDVRVIPGRENLFVFVLDTSVASGIS</sequence>
<reference evidence="2 3" key="1">
    <citation type="submission" date="2019-03" db="EMBL/GenBank/DDBJ databases">
        <title>Genomic Encyclopedia of Type Strains, Phase IV (KMG-IV): sequencing the most valuable type-strain genomes for metagenomic binning, comparative biology and taxonomic classification.</title>
        <authorList>
            <person name="Goeker M."/>
        </authorList>
    </citation>
    <scope>NUCLEOTIDE SEQUENCE [LARGE SCALE GENOMIC DNA]</scope>
    <source>
        <strain evidence="2 3">DSM 100451</strain>
    </source>
</reference>
<proteinExistence type="predicted"/>
<keyword evidence="1" id="KW-1133">Transmembrane helix</keyword>
<name>A0A4R1R760_9FIRM</name>
<dbReference type="STRING" id="1650663.GCA_001486665_02934"/>
<evidence type="ECO:0000313" key="3">
    <source>
        <dbReference type="Proteomes" id="UP000295184"/>
    </source>
</evidence>
<accession>A0A4R1R760</accession>
<gene>
    <name evidence="2" type="ORF">EDD77_10299</name>
</gene>
<organism evidence="2 3">
    <name type="scientific">Allofournierella massiliensis</name>
    <dbReference type="NCBI Taxonomy" id="1650663"/>
    <lineage>
        <taxon>Bacteria</taxon>
        <taxon>Bacillati</taxon>
        <taxon>Bacillota</taxon>
        <taxon>Clostridia</taxon>
        <taxon>Eubacteriales</taxon>
        <taxon>Oscillospiraceae</taxon>
        <taxon>Allofournierella</taxon>
    </lineage>
</organism>
<dbReference type="AlphaFoldDB" id="A0A4R1R760"/>
<dbReference type="OrthoDB" id="3823543at2"/>
<keyword evidence="1" id="KW-0472">Membrane</keyword>
<dbReference type="EMBL" id="SLUM01000002">
    <property type="protein sequence ID" value="TCL61360.1"/>
    <property type="molecule type" value="Genomic_DNA"/>
</dbReference>